<evidence type="ECO:0000313" key="3">
    <source>
        <dbReference type="Proteomes" id="UP001596074"/>
    </source>
</evidence>
<comment type="caution">
    <text evidence="2">The sequence shown here is derived from an EMBL/GenBank/DDBJ whole genome shotgun (WGS) entry which is preliminary data.</text>
</comment>
<feature type="compositionally biased region" description="Pro residues" evidence="1">
    <location>
        <begin position="118"/>
        <end position="139"/>
    </location>
</feature>
<reference evidence="3" key="1">
    <citation type="journal article" date="2019" name="Int. J. Syst. Evol. Microbiol.">
        <title>The Global Catalogue of Microorganisms (GCM) 10K type strain sequencing project: providing services to taxonomists for standard genome sequencing and annotation.</title>
        <authorList>
            <consortium name="The Broad Institute Genomics Platform"/>
            <consortium name="The Broad Institute Genome Sequencing Center for Infectious Disease"/>
            <person name="Wu L."/>
            <person name="Ma J."/>
        </authorList>
    </citation>
    <scope>NUCLEOTIDE SEQUENCE [LARGE SCALE GENOMIC DNA]</scope>
    <source>
        <strain evidence="3">KCTC 42087</strain>
    </source>
</reference>
<evidence type="ECO:0000313" key="2">
    <source>
        <dbReference type="EMBL" id="MFC5747582.1"/>
    </source>
</evidence>
<keyword evidence="3" id="KW-1185">Reference proteome</keyword>
<accession>A0ABW0ZYU4</accession>
<gene>
    <name evidence="2" type="ORF">ACFPZN_18270</name>
</gene>
<name>A0ABW0ZYU4_9ACTN</name>
<evidence type="ECO:0008006" key="4">
    <source>
        <dbReference type="Google" id="ProtNLM"/>
    </source>
</evidence>
<proteinExistence type="predicted"/>
<evidence type="ECO:0000256" key="1">
    <source>
        <dbReference type="SAM" id="MobiDB-lite"/>
    </source>
</evidence>
<dbReference type="Proteomes" id="UP001596074">
    <property type="component" value="Unassembled WGS sequence"/>
</dbReference>
<dbReference type="RefSeq" id="WP_378283200.1">
    <property type="nucleotide sequence ID" value="NZ_JBHSON010000023.1"/>
</dbReference>
<protein>
    <recommendedName>
        <fullName evidence="4">DUF4185 domain-containing protein</fullName>
    </recommendedName>
</protein>
<sequence length="406" mass="42490">MARSPMRRRSGAWLAFIAAAALTAVLLTPLLGPSTPSPVTDAAPPSRVLSRYETAAPGNRVDRDCGFSAELPGDPGRALWLFCDTVWSGAHRGLWMGATAASGPFRPGRVPTALTEIPAPPAAPRPGPSPHPPQGMLPTPPGLILPAPGPGTGPAGPGPGAQATYQPCRIPGQAYSASWASGMARLPGTRTLLIAYTDVCVRGQVISTQGFGLVSYRPAANALGGQVRVFTAPHGLPFQHNLGSPVFAGGHLYLYASVCDDQAFGTCRGGRVTLARVRADPGAWATASAYEYWSAGRWTTDASRAQSVLYGAAPTGVHVADYSRVGKGYALIEQHGVNGDFRIWRAPSPAGPWRPARSGRMPCGGQSGVDLCRAYIGHPELSTGSDLLMSYYNPADDHIRVAAVPW</sequence>
<feature type="region of interest" description="Disordered" evidence="1">
    <location>
        <begin position="117"/>
        <end position="139"/>
    </location>
</feature>
<dbReference type="EMBL" id="JBHSON010000023">
    <property type="protein sequence ID" value="MFC5747582.1"/>
    <property type="molecule type" value="Genomic_DNA"/>
</dbReference>
<organism evidence="2 3">
    <name type="scientific">Actinomadura rugatobispora</name>
    <dbReference type="NCBI Taxonomy" id="1994"/>
    <lineage>
        <taxon>Bacteria</taxon>
        <taxon>Bacillati</taxon>
        <taxon>Actinomycetota</taxon>
        <taxon>Actinomycetes</taxon>
        <taxon>Streptosporangiales</taxon>
        <taxon>Thermomonosporaceae</taxon>
        <taxon>Actinomadura</taxon>
    </lineage>
</organism>